<reference evidence="1" key="1">
    <citation type="submission" date="2022-04" db="EMBL/GenBank/DDBJ databases">
        <title>Carnegiea gigantea Genome sequencing and assembly v2.</title>
        <authorList>
            <person name="Copetti D."/>
            <person name="Sanderson M.J."/>
            <person name="Burquez A."/>
            <person name="Wojciechowski M.F."/>
        </authorList>
    </citation>
    <scope>NUCLEOTIDE SEQUENCE</scope>
    <source>
        <strain evidence="1">SGP5-SGP5p</strain>
        <tissue evidence="1">Aerial part</tissue>
    </source>
</reference>
<dbReference type="EMBL" id="JAKOGI010000648">
    <property type="protein sequence ID" value="KAJ8431982.1"/>
    <property type="molecule type" value="Genomic_DNA"/>
</dbReference>
<dbReference type="OrthoDB" id="1913335at2759"/>
<comment type="caution">
    <text evidence="1">The sequence shown here is derived from an EMBL/GenBank/DDBJ whole genome shotgun (WGS) entry which is preliminary data.</text>
</comment>
<protein>
    <submittedName>
        <fullName evidence="1">Uncharacterized protein</fullName>
    </submittedName>
</protein>
<name>A0A9Q1Q7L1_9CARY</name>
<dbReference type="AlphaFoldDB" id="A0A9Q1Q7L1"/>
<proteinExistence type="predicted"/>
<organism evidence="1 2">
    <name type="scientific">Carnegiea gigantea</name>
    <dbReference type="NCBI Taxonomy" id="171969"/>
    <lineage>
        <taxon>Eukaryota</taxon>
        <taxon>Viridiplantae</taxon>
        <taxon>Streptophyta</taxon>
        <taxon>Embryophyta</taxon>
        <taxon>Tracheophyta</taxon>
        <taxon>Spermatophyta</taxon>
        <taxon>Magnoliopsida</taxon>
        <taxon>eudicotyledons</taxon>
        <taxon>Gunneridae</taxon>
        <taxon>Pentapetalae</taxon>
        <taxon>Caryophyllales</taxon>
        <taxon>Cactineae</taxon>
        <taxon>Cactaceae</taxon>
        <taxon>Cactoideae</taxon>
        <taxon>Echinocereeae</taxon>
        <taxon>Carnegiea</taxon>
    </lineage>
</organism>
<dbReference type="Proteomes" id="UP001153076">
    <property type="component" value="Unassembled WGS sequence"/>
</dbReference>
<keyword evidence="2" id="KW-1185">Reference proteome</keyword>
<evidence type="ECO:0000313" key="2">
    <source>
        <dbReference type="Proteomes" id="UP001153076"/>
    </source>
</evidence>
<gene>
    <name evidence="1" type="ORF">Cgig2_006479</name>
</gene>
<accession>A0A9Q1Q7L1</accession>
<evidence type="ECO:0000313" key="1">
    <source>
        <dbReference type="EMBL" id="KAJ8431982.1"/>
    </source>
</evidence>
<sequence>MPTVCINPSSSEPNESQCQPSAPVLQCPNYVPLIIQLVFHLITHEGASLSQSSQPVPPDKISYQATTIQSESSEDEVDEHESKLLMEVEIIDDQGKVLRMQKISMKDVYRLLGDGARILVHVDDLFQPIKTAGGLCTRFMTSLIGQFTLVPPDLENFFEVKKYCGAKLIAELREQARDLVAKKTMKLGISGPIDTAVESEIHNAIWKELMEGETSRRPLNYGIGVTKSQITKLNCDLRRMRKRSPSPALETKISFQDNQIKSMENMIKDLQSQIHLVYTTRKRGISRPYLALI</sequence>